<sequence length="432" mass="47539">MIVIIGAGLAGLTCAKHLTEAGQQVLVLEATNRVGGRVRTDLHPDGYRLDRGFQVLFTAYPAAQREFDYEALHLCRFAPEVLQIKDGKRYMLADPLRQPTALLADVSNPLLTLADKEHVLRLLKTVLKFSPEGILAGDGETDGEDETTERYLRRWGFAEHGFIEHFARPFFGGIFLDRSLTTSARMFRFVFQMLARGDIVVPSEGMQRLPDQLASSLPVDSIRYQASVSKLLIEQGRVIGVHLASGEQLAAEQVIVATESPVAARLTGLNLPTEGVGCTCLYFVGDTQLYRQCSIVLSAEPEPYVNYAALMTNIAPTYAPPGKHLLSVTTLDSSENDEERMAERCLRDLAGWFPEHKLSSWKFLTAYRIPFAQTAQKPGVFDHLPDAHTPIAGLYLAGEYTRSSSIQGAMQSGADAAKAVLESNREVIIGKV</sequence>
<protein>
    <submittedName>
        <fullName evidence="2">Amine oxidase</fullName>
    </submittedName>
</protein>
<comment type="caution">
    <text evidence="2">The sequence shown here is derived from an EMBL/GenBank/DDBJ whole genome shotgun (WGS) entry which is preliminary data.</text>
</comment>
<organism evidence="2 3">
    <name type="scientific">Reticulibacter mediterranei</name>
    <dbReference type="NCBI Taxonomy" id="2778369"/>
    <lineage>
        <taxon>Bacteria</taxon>
        <taxon>Bacillati</taxon>
        <taxon>Chloroflexota</taxon>
        <taxon>Ktedonobacteria</taxon>
        <taxon>Ktedonobacterales</taxon>
        <taxon>Reticulibacteraceae</taxon>
        <taxon>Reticulibacter</taxon>
    </lineage>
</organism>
<proteinExistence type="predicted"/>
<dbReference type="PANTHER" id="PTHR42841">
    <property type="entry name" value="AMINE OXIDASE"/>
    <property type="match status" value="1"/>
</dbReference>
<reference evidence="2" key="1">
    <citation type="submission" date="2020-10" db="EMBL/GenBank/DDBJ databases">
        <title>Taxonomic study of unclassified bacteria belonging to the class Ktedonobacteria.</title>
        <authorList>
            <person name="Yabe S."/>
            <person name="Wang C.M."/>
            <person name="Zheng Y."/>
            <person name="Sakai Y."/>
            <person name="Cavaletti L."/>
            <person name="Monciardini P."/>
            <person name="Donadio S."/>
        </authorList>
    </citation>
    <scope>NUCLEOTIDE SEQUENCE</scope>
    <source>
        <strain evidence="2">ID150040</strain>
    </source>
</reference>
<dbReference type="Gene3D" id="3.50.50.60">
    <property type="entry name" value="FAD/NAD(P)-binding domain"/>
    <property type="match status" value="1"/>
</dbReference>
<dbReference type="Gene3D" id="3.90.660.50">
    <property type="match status" value="1"/>
</dbReference>
<evidence type="ECO:0000313" key="3">
    <source>
        <dbReference type="Proteomes" id="UP000597444"/>
    </source>
</evidence>
<dbReference type="Proteomes" id="UP000597444">
    <property type="component" value="Unassembled WGS sequence"/>
</dbReference>
<dbReference type="AlphaFoldDB" id="A0A8J3IVC9"/>
<evidence type="ECO:0000259" key="1">
    <source>
        <dbReference type="Pfam" id="PF01593"/>
    </source>
</evidence>
<feature type="domain" description="Amine oxidase" evidence="1">
    <location>
        <begin position="9"/>
        <end position="421"/>
    </location>
</feature>
<accession>A0A8J3IVC9</accession>
<dbReference type="GO" id="GO:0016491">
    <property type="term" value="F:oxidoreductase activity"/>
    <property type="evidence" value="ECO:0007669"/>
    <property type="project" value="InterPro"/>
</dbReference>
<dbReference type="EMBL" id="BNJK01000002">
    <property type="protein sequence ID" value="GHO99238.1"/>
    <property type="molecule type" value="Genomic_DNA"/>
</dbReference>
<evidence type="ECO:0000313" key="2">
    <source>
        <dbReference type="EMBL" id="GHO99238.1"/>
    </source>
</evidence>
<dbReference type="RefSeq" id="WP_220209887.1">
    <property type="nucleotide sequence ID" value="NZ_BNJK01000002.1"/>
</dbReference>
<keyword evidence="3" id="KW-1185">Reference proteome</keyword>
<dbReference type="InterPro" id="IPR036188">
    <property type="entry name" value="FAD/NAD-bd_sf"/>
</dbReference>
<name>A0A8J3IVC9_9CHLR</name>
<dbReference type="InterPro" id="IPR002937">
    <property type="entry name" value="Amino_oxidase"/>
</dbReference>
<dbReference type="Pfam" id="PF01593">
    <property type="entry name" value="Amino_oxidase"/>
    <property type="match status" value="1"/>
</dbReference>
<gene>
    <name evidence="2" type="ORF">KSF_092860</name>
</gene>
<dbReference type="SUPFAM" id="SSF51905">
    <property type="entry name" value="FAD/NAD(P)-binding domain"/>
    <property type="match status" value="1"/>
</dbReference>